<comment type="caution">
    <text evidence="5">The sequence shown here is derived from an EMBL/GenBank/DDBJ whole genome shotgun (WGS) entry which is preliminary data.</text>
</comment>
<evidence type="ECO:0000256" key="2">
    <source>
        <dbReference type="ARBA" id="ARBA00005695"/>
    </source>
</evidence>
<dbReference type="GO" id="GO:0043190">
    <property type="term" value="C:ATP-binding cassette (ABC) transporter complex"/>
    <property type="evidence" value="ECO:0007669"/>
    <property type="project" value="InterPro"/>
</dbReference>
<protein>
    <submittedName>
        <fullName evidence="5">ABC transporter, substrate-binding protein, family 5</fullName>
    </submittedName>
</protein>
<dbReference type="SUPFAM" id="SSF53850">
    <property type="entry name" value="Periplasmic binding protein-like II"/>
    <property type="match status" value="1"/>
</dbReference>
<dbReference type="EMBL" id="ADVL01000181">
    <property type="protein sequence ID" value="EFH12676.1"/>
    <property type="molecule type" value="Genomic_DNA"/>
</dbReference>
<dbReference type="GO" id="GO:1904680">
    <property type="term" value="F:peptide transmembrane transporter activity"/>
    <property type="evidence" value="ECO:0007669"/>
    <property type="project" value="TreeGrafter"/>
</dbReference>
<dbReference type="InterPro" id="IPR039424">
    <property type="entry name" value="SBP_5"/>
</dbReference>
<proteinExistence type="inferred from homology"/>
<keyword evidence="3" id="KW-0732">Signal</keyword>
<reference evidence="5 6" key="1">
    <citation type="submission" date="2010-04" db="EMBL/GenBank/DDBJ databases">
        <authorList>
            <person name="Qin X."/>
            <person name="Bachman B."/>
            <person name="Battles P."/>
            <person name="Bell A."/>
            <person name="Bess C."/>
            <person name="Bickham C."/>
            <person name="Chaboub L."/>
            <person name="Chen D."/>
            <person name="Coyle M."/>
            <person name="Deiros D.R."/>
            <person name="Dinh H."/>
            <person name="Forbes L."/>
            <person name="Fowler G."/>
            <person name="Francisco L."/>
            <person name="Fu Q."/>
            <person name="Gubbala S."/>
            <person name="Hale W."/>
            <person name="Han Y."/>
            <person name="Hemphill L."/>
            <person name="Highlander S.K."/>
            <person name="Hirani K."/>
            <person name="Hogues M."/>
            <person name="Jackson L."/>
            <person name="Jakkamsetti A."/>
            <person name="Javaid M."/>
            <person name="Jiang H."/>
            <person name="Korchina V."/>
            <person name="Kovar C."/>
            <person name="Lara F."/>
            <person name="Lee S."/>
            <person name="Mata R."/>
            <person name="Mathew T."/>
            <person name="Moen C."/>
            <person name="Morales K."/>
            <person name="Munidasa M."/>
            <person name="Nazareth L."/>
            <person name="Ngo R."/>
            <person name="Nguyen L."/>
            <person name="Okwuonu G."/>
            <person name="Ongeri F."/>
            <person name="Patil S."/>
            <person name="Petrosino J."/>
            <person name="Pham C."/>
            <person name="Pham P."/>
            <person name="Pu L.-L."/>
            <person name="Puazo M."/>
            <person name="Raj R."/>
            <person name="Reid J."/>
            <person name="Rouhana J."/>
            <person name="Saada N."/>
            <person name="Shang Y."/>
            <person name="Simmons D."/>
            <person name="Thornton R."/>
            <person name="Warren J."/>
            <person name="Weissenberger G."/>
            <person name="Zhang J."/>
            <person name="Zhang L."/>
            <person name="Zhou C."/>
            <person name="Zhu D."/>
            <person name="Muzny D."/>
            <person name="Worley K."/>
            <person name="Gibbs R."/>
        </authorList>
    </citation>
    <scope>NUCLEOTIDE SEQUENCE [LARGE SCALE GENOMIC DNA]</scope>
    <source>
        <strain evidence="5 6">ATCC 49957</strain>
    </source>
</reference>
<evidence type="ECO:0000256" key="3">
    <source>
        <dbReference type="ARBA" id="ARBA00022729"/>
    </source>
</evidence>
<dbReference type="HOGENOM" id="CLU_530572_0_0_5"/>
<keyword evidence="6" id="KW-1185">Reference proteome</keyword>
<dbReference type="Proteomes" id="UP000005324">
    <property type="component" value="Unassembled WGS sequence"/>
</dbReference>
<dbReference type="Gene3D" id="3.40.190.10">
    <property type="entry name" value="Periplasmic binding protein-like II"/>
    <property type="match status" value="1"/>
</dbReference>
<dbReference type="PANTHER" id="PTHR30290:SF38">
    <property type="entry name" value="D,D-DIPEPTIDE-BINDING PERIPLASMIC PROTEIN DDPA-RELATED"/>
    <property type="match status" value="1"/>
</dbReference>
<gene>
    <name evidence="5" type="ORF">HMPREF0731_1089</name>
</gene>
<sequence>AGRPGAPALGKGEAALTLRYIPQSDPASIDPLASTAYAVRNHGHLCWDTLYGLDVGLRPQPQLAEGHVVEEEGRRWVFTLRDGPLFHDGEKIRAADAVASIRRWMGRDSHGQALAARLDEMRALDDRRFEIRLKRPFPALLLALGKASSYPCFIYPERHAVLPPGQLAEVVGSGPYRYLAAERVPGRLVAYRRFDRYIPARGPVSLTAGPKFAGFERLEWRHLPDPSAAAEALQNGEADWWEQVAPDLRPLLRHTRHVVVDRLDLGGTMAMLRPNHLHPPFDDPAVRRALLPALRQADFMMAIMGDSRDLWRDDVGCFPPASPVASTVGIEALTGPRDVEAAQRALRQSGQAGAKVVVLHPTDVVNNSNLTAVATDLLQRVGFTTESAPCDWRSFQQRRASRAAPAEGGWNALVGLFSGLDLMTPGGHPMLRANGARAWFGWPDLPKLEALREQWFDTAGEAEQKRLGEAVQRQFFEDLPYWPLGQYMIDSAWRSNIVGHRKGMALPLNVRRV</sequence>
<dbReference type="GO" id="GO:0030288">
    <property type="term" value="C:outer membrane-bounded periplasmic space"/>
    <property type="evidence" value="ECO:0007669"/>
    <property type="project" value="UniProtKB-ARBA"/>
</dbReference>
<comment type="subcellular location">
    <subcellularLocation>
        <location evidence="1">Periplasm</location>
    </subcellularLocation>
</comment>
<dbReference type="AlphaFoldDB" id="D5RJ29"/>
<dbReference type="RefSeq" id="WP_007004148.1">
    <property type="nucleotide sequence ID" value="NZ_GG770778.1"/>
</dbReference>
<evidence type="ECO:0000313" key="6">
    <source>
        <dbReference type="Proteomes" id="UP000005324"/>
    </source>
</evidence>
<dbReference type="Pfam" id="PF00496">
    <property type="entry name" value="SBP_bac_5"/>
    <property type="match status" value="1"/>
</dbReference>
<comment type="similarity">
    <text evidence="2">Belongs to the bacterial solute-binding protein 5 family.</text>
</comment>
<dbReference type="PANTHER" id="PTHR30290">
    <property type="entry name" value="PERIPLASMIC BINDING COMPONENT OF ABC TRANSPORTER"/>
    <property type="match status" value="1"/>
</dbReference>
<organism evidence="5 6">
    <name type="scientific">Pseudoroseomonas cervicalis ATCC 49957</name>
    <dbReference type="NCBI Taxonomy" id="525371"/>
    <lineage>
        <taxon>Bacteria</taxon>
        <taxon>Pseudomonadati</taxon>
        <taxon>Pseudomonadota</taxon>
        <taxon>Alphaproteobacteria</taxon>
        <taxon>Acetobacterales</taxon>
        <taxon>Roseomonadaceae</taxon>
        <taxon>Roseomonas</taxon>
    </lineage>
</organism>
<dbReference type="InterPro" id="IPR030678">
    <property type="entry name" value="Peptide/Ni-bd"/>
</dbReference>
<dbReference type="GO" id="GO:0015833">
    <property type="term" value="P:peptide transport"/>
    <property type="evidence" value="ECO:0007669"/>
    <property type="project" value="TreeGrafter"/>
</dbReference>
<feature type="non-terminal residue" evidence="5">
    <location>
        <position position="1"/>
    </location>
</feature>
<evidence type="ECO:0000256" key="1">
    <source>
        <dbReference type="ARBA" id="ARBA00004418"/>
    </source>
</evidence>
<evidence type="ECO:0000259" key="4">
    <source>
        <dbReference type="Pfam" id="PF00496"/>
    </source>
</evidence>
<dbReference type="PIRSF" id="PIRSF002741">
    <property type="entry name" value="MppA"/>
    <property type="match status" value="1"/>
</dbReference>
<accession>D5RJ29</accession>
<name>D5RJ29_9PROT</name>
<feature type="domain" description="Solute-binding protein family 5" evidence="4">
    <location>
        <begin position="59"/>
        <end position="401"/>
    </location>
</feature>
<dbReference type="Gene3D" id="3.10.105.10">
    <property type="entry name" value="Dipeptide-binding Protein, Domain 3"/>
    <property type="match status" value="1"/>
</dbReference>
<evidence type="ECO:0000313" key="5">
    <source>
        <dbReference type="EMBL" id="EFH12676.1"/>
    </source>
</evidence>
<dbReference type="CDD" id="cd08502">
    <property type="entry name" value="PBP2_NikA_DppA_OppA_like_16"/>
    <property type="match status" value="1"/>
</dbReference>
<dbReference type="OrthoDB" id="7233744at2"/>
<dbReference type="InterPro" id="IPR000914">
    <property type="entry name" value="SBP_5_dom"/>
</dbReference>